<evidence type="ECO:0000313" key="6">
    <source>
        <dbReference type="EMBL" id="GKU97361.1"/>
    </source>
</evidence>
<dbReference type="InterPro" id="IPR000504">
    <property type="entry name" value="RRM_dom"/>
</dbReference>
<dbReference type="GO" id="GO:1990904">
    <property type="term" value="C:ribonucleoprotein complex"/>
    <property type="evidence" value="ECO:0007669"/>
    <property type="project" value="TreeGrafter"/>
</dbReference>
<dbReference type="FunFam" id="3.10.450.50:FF:000003">
    <property type="entry name" value="Nuclear transport factor 2 family protein"/>
    <property type="match status" value="1"/>
</dbReference>
<evidence type="ECO:0000256" key="2">
    <source>
        <dbReference type="PROSITE-ProRule" id="PRU00176"/>
    </source>
</evidence>
<keyword evidence="1 2" id="KW-0694">RNA-binding</keyword>
<dbReference type="CDD" id="cd00590">
    <property type="entry name" value="RRM_SF"/>
    <property type="match status" value="1"/>
</dbReference>
<feature type="region of interest" description="Disordered" evidence="3">
    <location>
        <begin position="150"/>
        <end position="215"/>
    </location>
</feature>
<evidence type="ECO:0000256" key="3">
    <source>
        <dbReference type="SAM" id="MobiDB-lite"/>
    </source>
</evidence>
<protein>
    <submittedName>
        <fullName evidence="6">Uncharacterized protein</fullName>
    </submittedName>
</protein>
<keyword evidence="7" id="KW-1185">Reference proteome</keyword>
<reference evidence="6 7" key="1">
    <citation type="journal article" date="2021" name="Commun. Biol.">
        <title>The genome of Shorea leprosula (Dipterocarpaceae) highlights the ecological relevance of drought in aseasonal tropical rainforests.</title>
        <authorList>
            <person name="Ng K.K.S."/>
            <person name="Kobayashi M.J."/>
            <person name="Fawcett J.A."/>
            <person name="Hatakeyama M."/>
            <person name="Paape T."/>
            <person name="Ng C.H."/>
            <person name="Ang C.C."/>
            <person name="Tnah L.H."/>
            <person name="Lee C.T."/>
            <person name="Nishiyama T."/>
            <person name="Sese J."/>
            <person name="O'Brien M.J."/>
            <person name="Copetti D."/>
            <person name="Mohd Noor M.I."/>
            <person name="Ong R.C."/>
            <person name="Putra M."/>
            <person name="Sireger I.Z."/>
            <person name="Indrioko S."/>
            <person name="Kosugi Y."/>
            <person name="Izuno A."/>
            <person name="Isagi Y."/>
            <person name="Lee S.L."/>
            <person name="Shimizu K.K."/>
        </authorList>
    </citation>
    <scope>NUCLEOTIDE SEQUENCE [LARGE SCALE GENOMIC DNA]</scope>
    <source>
        <strain evidence="6">214</strain>
    </source>
</reference>
<dbReference type="GO" id="GO:0003729">
    <property type="term" value="F:mRNA binding"/>
    <property type="evidence" value="ECO:0007669"/>
    <property type="project" value="TreeGrafter"/>
</dbReference>
<dbReference type="Proteomes" id="UP001054252">
    <property type="component" value="Unassembled WGS sequence"/>
</dbReference>
<feature type="region of interest" description="Disordered" evidence="3">
    <location>
        <begin position="383"/>
        <end position="460"/>
    </location>
</feature>
<dbReference type="InterPro" id="IPR039539">
    <property type="entry name" value="Ras_GTPase_bind_prot"/>
</dbReference>
<name>A0AAV5ICV3_9ROSI</name>
<dbReference type="InterPro" id="IPR018222">
    <property type="entry name" value="Nuclear_transport_factor_2_euk"/>
</dbReference>
<evidence type="ECO:0000259" key="5">
    <source>
        <dbReference type="PROSITE" id="PS50177"/>
    </source>
</evidence>
<dbReference type="SMART" id="SM00360">
    <property type="entry name" value="RRM"/>
    <property type="match status" value="1"/>
</dbReference>
<dbReference type="PROSITE" id="PS50177">
    <property type="entry name" value="NTF2_DOMAIN"/>
    <property type="match status" value="1"/>
</dbReference>
<feature type="compositionally biased region" description="Basic and acidic residues" evidence="3">
    <location>
        <begin position="188"/>
        <end position="211"/>
    </location>
</feature>
<dbReference type="PANTHER" id="PTHR10693:SF52">
    <property type="entry name" value="RAS GTPASE-ACTIVATING BINDING-LIKE PROTEIN"/>
    <property type="match status" value="1"/>
</dbReference>
<dbReference type="InterPro" id="IPR035979">
    <property type="entry name" value="RBD_domain_sf"/>
</dbReference>
<evidence type="ECO:0000313" key="7">
    <source>
        <dbReference type="Proteomes" id="UP001054252"/>
    </source>
</evidence>
<accession>A0AAV5ICV3</accession>
<sequence length="460" mass="50391">MALQTSNPPTSPSAQVVGNAFVEQYYHILHHSPELVYRFYQDSSVLSRPDNNGQMTSVTTMQGINEKILSLDYKNYKAKIQTADAQKSYKEGVTVLVTGCLTGEDNLKRKFAQSFFLAPQDNGYFVLNDAFRYLEDGELLENHRVNDVENVPKASSTSTAAEGLAHVPDPPAPDPSTFVVEENPNAAEKAHEPSDHEKHLGNEKDAVEESQSHLNESEISIVAESASSSAQEDAPKKSYASIVKVTQGSPGLTKVYVPTNTAKVTPKKIENQSIASAPSAPPETSAPSNIDVPENDNNHDHEEVEGYSIYIRNLPFNITPTQLELEFERFGRIKQEGIQVRNNKQQGYCFGFVEFLSLSSMKKAIEASPLMIGGRQAVVEKKRTSNRVGSGRVTVPSRMGGYRNDSFRSRGNYSGSRGFGRNEYAGWGEFSGRGRGSAGRGEGRGRGRGRGRGGRSSESK</sequence>
<dbReference type="InterPro" id="IPR012677">
    <property type="entry name" value="Nucleotide-bd_a/b_plait_sf"/>
</dbReference>
<dbReference type="CDD" id="cd00780">
    <property type="entry name" value="NTF2"/>
    <property type="match status" value="1"/>
</dbReference>
<proteinExistence type="predicted"/>
<dbReference type="InterPro" id="IPR002075">
    <property type="entry name" value="NTF2_dom"/>
</dbReference>
<evidence type="ECO:0000259" key="4">
    <source>
        <dbReference type="PROSITE" id="PS50102"/>
    </source>
</evidence>
<organism evidence="6 7">
    <name type="scientific">Rubroshorea leprosula</name>
    <dbReference type="NCBI Taxonomy" id="152421"/>
    <lineage>
        <taxon>Eukaryota</taxon>
        <taxon>Viridiplantae</taxon>
        <taxon>Streptophyta</taxon>
        <taxon>Embryophyta</taxon>
        <taxon>Tracheophyta</taxon>
        <taxon>Spermatophyta</taxon>
        <taxon>Magnoliopsida</taxon>
        <taxon>eudicotyledons</taxon>
        <taxon>Gunneridae</taxon>
        <taxon>Pentapetalae</taxon>
        <taxon>rosids</taxon>
        <taxon>malvids</taxon>
        <taxon>Malvales</taxon>
        <taxon>Dipterocarpaceae</taxon>
        <taxon>Rubroshorea</taxon>
    </lineage>
</organism>
<dbReference type="PANTHER" id="PTHR10693">
    <property type="entry name" value="RAS GTPASE-ACTIVATING PROTEIN-BINDING PROTEIN"/>
    <property type="match status" value="1"/>
</dbReference>
<dbReference type="EMBL" id="BPVZ01000011">
    <property type="protein sequence ID" value="GKU97361.1"/>
    <property type="molecule type" value="Genomic_DNA"/>
</dbReference>
<dbReference type="Gene3D" id="3.10.450.50">
    <property type="match status" value="1"/>
</dbReference>
<dbReference type="InterPro" id="IPR032710">
    <property type="entry name" value="NTF2-like_dom_sf"/>
</dbReference>
<dbReference type="PROSITE" id="PS50102">
    <property type="entry name" value="RRM"/>
    <property type="match status" value="1"/>
</dbReference>
<dbReference type="SUPFAM" id="SSF54427">
    <property type="entry name" value="NTF2-like"/>
    <property type="match status" value="1"/>
</dbReference>
<feature type="compositionally biased region" description="Gly residues" evidence="3">
    <location>
        <begin position="429"/>
        <end position="440"/>
    </location>
</feature>
<dbReference type="GO" id="GO:0005829">
    <property type="term" value="C:cytosol"/>
    <property type="evidence" value="ECO:0007669"/>
    <property type="project" value="TreeGrafter"/>
</dbReference>
<dbReference type="AlphaFoldDB" id="A0AAV5ICV3"/>
<dbReference type="SUPFAM" id="SSF54928">
    <property type="entry name" value="RNA-binding domain, RBD"/>
    <property type="match status" value="1"/>
</dbReference>
<feature type="region of interest" description="Disordered" evidence="3">
    <location>
        <begin position="267"/>
        <end position="300"/>
    </location>
</feature>
<gene>
    <name evidence="6" type="ORF">SLEP1_g10513</name>
</gene>
<dbReference type="Pfam" id="PF02136">
    <property type="entry name" value="NTF2"/>
    <property type="match status" value="1"/>
</dbReference>
<evidence type="ECO:0000256" key="1">
    <source>
        <dbReference type="ARBA" id="ARBA00022884"/>
    </source>
</evidence>
<dbReference type="Pfam" id="PF00076">
    <property type="entry name" value="RRM_1"/>
    <property type="match status" value="1"/>
</dbReference>
<feature type="domain" description="RRM" evidence="4">
    <location>
        <begin position="307"/>
        <end position="384"/>
    </location>
</feature>
<comment type="caution">
    <text evidence="6">The sequence shown here is derived from an EMBL/GenBank/DDBJ whole genome shotgun (WGS) entry which is preliminary data.</text>
</comment>
<dbReference type="Gene3D" id="3.30.70.330">
    <property type="match status" value="1"/>
</dbReference>
<feature type="compositionally biased region" description="Low complexity" evidence="3">
    <location>
        <begin position="275"/>
        <end position="288"/>
    </location>
</feature>
<feature type="domain" description="NTF2" evidence="5">
    <location>
        <begin position="17"/>
        <end position="133"/>
    </location>
</feature>